<dbReference type="InterPro" id="IPR001623">
    <property type="entry name" value="DnaJ_domain"/>
</dbReference>
<comment type="function">
    <text evidence="2">Probable co-chaperone that participates in the proper folding of biopterin-dependent aromatic amino acid hydroxylases, which include phenylalanine-4-hydroxylase (PAH), tyrosine 3-monooxygenase (TH) and peripheral and neuronal tryptophan hydroxylases (TPH1 and TPH2).</text>
</comment>
<evidence type="ECO:0000256" key="3">
    <source>
        <dbReference type="ARBA" id="ARBA00066073"/>
    </source>
</evidence>
<proteinExistence type="predicted"/>
<reference evidence="8" key="1">
    <citation type="submission" date="2025-08" db="UniProtKB">
        <authorList>
            <consortium name="Ensembl"/>
        </authorList>
    </citation>
    <scope>IDENTIFICATION</scope>
</reference>
<evidence type="ECO:0000256" key="6">
    <source>
        <dbReference type="SAM" id="MobiDB-lite"/>
    </source>
</evidence>
<evidence type="ECO:0000256" key="4">
    <source>
        <dbReference type="ARBA" id="ARBA00074358"/>
    </source>
</evidence>
<reference evidence="8" key="2">
    <citation type="submission" date="2025-09" db="UniProtKB">
        <authorList>
            <consortium name="Ensembl"/>
        </authorList>
    </citation>
    <scope>IDENTIFICATION</scope>
</reference>
<dbReference type="InterPro" id="IPR036869">
    <property type="entry name" value="J_dom_sf"/>
</dbReference>
<dbReference type="FunFam" id="1.10.287.110:FF:000049">
    <property type="entry name" value="DnaJ homolog subfamily C member 12"/>
    <property type="match status" value="1"/>
</dbReference>
<dbReference type="CDD" id="cd06257">
    <property type="entry name" value="DnaJ"/>
    <property type="match status" value="1"/>
</dbReference>
<evidence type="ECO:0000313" key="9">
    <source>
        <dbReference type="Proteomes" id="UP000694396"/>
    </source>
</evidence>
<dbReference type="SUPFAM" id="SSF46565">
    <property type="entry name" value="Chaperone J-domain"/>
    <property type="match status" value="1"/>
</dbReference>
<evidence type="ECO:0000256" key="1">
    <source>
        <dbReference type="ARBA" id="ARBA00023186"/>
    </source>
</evidence>
<keyword evidence="1" id="KW-0143">Chaperone</keyword>
<evidence type="ECO:0000259" key="7">
    <source>
        <dbReference type="PROSITE" id="PS50076"/>
    </source>
</evidence>
<comment type="subunit">
    <text evidence="3">Interacts with HSPA8. Interacts with TPH1. Interacts with TPH2.</text>
</comment>
<evidence type="ECO:0000256" key="2">
    <source>
        <dbReference type="ARBA" id="ARBA00053379"/>
    </source>
</evidence>
<protein>
    <recommendedName>
        <fullName evidence="4">DnaJ homolog subfamily C member 12</fullName>
    </recommendedName>
    <alternativeName>
        <fullName evidence="5">J domain-containing protein 1</fullName>
    </alternativeName>
</protein>
<feature type="region of interest" description="Disordered" evidence="6">
    <location>
        <begin position="77"/>
        <end position="111"/>
    </location>
</feature>
<dbReference type="PROSITE" id="PS50076">
    <property type="entry name" value="DNAJ_2"/>
    <property type="match status" value="1"/>
</dbReference>
<dbReference type="Gene3D" id="1.10.287.110">
    <property type="entry name" value="DnaJ domain"/>
    <property type="match status" value="1"/>
</dbReference>
<accession>A0A8C3NUT8</accession>
<dbReference type="InterPro" id="IPR029827">
    <property type="entry name" value="JDP1-like"/>
</dbReference>
<dbReference type="GO" id="GO:0005737">
    <property type="term" value="C:cytoplasm"/>
    <property type="evidence" value="ECO:0007669"/>
    <property type="project" value="TreeGrafter"/>
</dbReference>
<dbReference type="PANTHER" id="PTHR44500">
    <property type="entry name" value="DNAJ HOMOLOG SUBFAMILY C MEMBER 12"/>
    <property type="match status" value="1"/>
</dbReference>
<dbReference type="AlphaFoldDB" id="A0A8C3NUT8"/>
<evidence type="ECO:0000313" key="8">
    <source>
        <dbReference type="Ensembl" id="ENSCRFP00000000599.1"/>
    </source>
</evidence>
<dbReference type="Pfam" id="PF00226">
    <property type="entry name" value="DnaJ"/>
    <property type="match status" value="1"/>
</dbReference>
<name>A0A8C3NUT8_9PASS</name>
<dbReference type="SMART" id="SM00271">
    <property type="entry name" value="DnaJ"/>
    <property type="match status" value="1"/>
</dbReference>
<organism evidence="8 9">
    <name type="scientific">Cyanoderma ruficeps</name>
    <name type="common">rufous-capped babbler</name>
    <dbReference type="NCBI Taxonomy" id="181631"/>
    <lineage>
        <taxon>Eukaryota</taxon>
        <taxon>Metazoa</taxon>
        <taxon>Chordata</taxon>
        <taxon>Craniata</taxon>
        <taxon>Vertebrata</taxon>
        <taxon>Euteleostomi</taxon>
        <taxon>Archelosauria</taxon>
        <taxon>Archosauria</taxon>
        <taxon>Dinosauria</taxon>
        <taxon>Saurischia</taxon>
        <taxon>Theropoda</taxon>
        <taxon>Coelurosauria</taxon>
        <taxon>Aves</taxon>
        <taxon>Neognathae</taxon>
        <taxon>Neoaves</taxon>
        <taxon>Telluraves</taxon>
        <taxon>Australaves</taxon>
        <taxon>Passeriformes</taxon>
        <taxon>Sylvioidea</taxon>
        <taxon>Timaliidae</taxon>
        <taxon>Cyanoderma</taxon>
    </lineage>
</organism>
<sequence>MMQKLQIKIAQKMARVQGSLLVCAWFAVAAQVMAREKPLPRFRVLNSAVCAGPCCAVCREPRFKVGVTVATTNPREPCRERRCAGGPAASGANGSGELPAPGGSAARLPKRLPELPPHGKLPVALGYFRLLRELCLDAVFRSLRAGWKEPLGAVPMDAILNCSPEDLEDYYNLLGCDELSTVEQILAEYKIKALECHPDKHPGNPKAVEDFQKLQQAKETLTNEESRARYDLWRRSRVTIPFQQWEALGSSLRTSMHWAVQSKKEQMLEAPDFGNTNNITKEMWTHQTGNSGGGLLEGSREQEDVAIPDVKPQSSKNPDSPRFSEGNYWHLRFRWAGDAPSDLLRKFRNYEI</sequence>
<keyword evidence="9" id="KW-1185">Reference proteome</keyword>
<evidence type="ECO:0000256" key="5">
    <source>
        <dbReference type="ARBA" id="ARBA00076580"/>
    </source>
</evidence>
<feature type="compositionally biased region" description="Low complexity" evidence="6">
    <location>
        <begin position="84"/>
        <end position="96"/>
    </location>
</feature>
<dbReference type="PRINTS" id="PR00625">
    <property type="entry name" value="JDOMAIN"/>
</dbReference>
<dbReference type="Ensembl" id="ENSCRFT00000000636.1">
    <property type="protein sequence ID" value="ENSCRFP00000000599.1"/>
    <property type="gene ID" value="ENSCRFG00000000531.1"/>
</dbReference>
<dbReference type="PANTHER" id="PTHR44500:SF1">
    <property type="entry name" value="DNAJ HOMOLOG SUBFAMILY C MEMBER 12"/>
    <property type="match status" value="1"/>
</dbReference>
<feature type="domain" description="J" evidence="7">
    <location>
        <begin position="169"/>
        <end position="234"/>
    </location>
</feature>
<dbReference type="Proteomes" id="UP000694396">
    <property type="component" value="Unplaced"/>
</dbReference>